<dbReference type="InterPro" id="IPR013325">
    <property type="entry name" value="RNA_pol_sigma_r2"/>
</dbReference>
<dbReference type="SUPFAM" id="SSF88659">
    <property type="entry name" value="Sigma3 and sigma4 domains of RNA polymerase sigma factors"/>
    <property type="match status" value="1"/>
</dbReference>
<protein>
    <submittedName>
        <fullName evidence="1">Sigma-70 family RNA polymerase sigma factor</fullName>
    </submittedName>
</protein>
<dbReference type="RefSeq" id="WP_191191137.1">
    <property type="nucleotide sequence ID" value="NZ_JACWMY010000012.1"/>
</dbReference>
<reference evidence="1 2" key="1">
    <citation type="submission" date="2020-09" db="EMBL/GenBank/DDBJ databases">
        <title>Novel species of Mucilaginibacter isolated from a glacier on the Tibetan Plateau.</title>
        <authorList>
            <person name="Liu Q."/>
            <person name="Xin Y.-H."/>
        </authorList>
    </citation>
    <scope>NUCLEOTIDE SEQUENCE [LARGE SCALE GENOMIC DNA]</scope>
    <source>
        <strain evidence="1 2">ZT4R22</strain>
    </source>
</reference>
<accession>A0ABR7WW39</accession>
<dbReference type="EMBL" id="JACWMY010000012">
    <property type="protein sequence ID" value="MBD1366503.1"/>
    <property type="molecule type" value="Genomic_DNA"/>
</dbReference>
<evidence type="ECO:0000313" key="1">
    <source>
        <dbReference type="EMBL" id="MBD1366503.1"/>
    </source>
</evidence>
<keyword evidence="2" id="KW-1185">Reference proteome</keyword>
<name>A0ABR7WW39_9SPHI</name>
<proteinExistence type="predicted"/>
<gene>
    <name evidence="1" type="ORF">IDJ77_22000</name>
</gene>
<dbReference type="SUPFAM" id="SSF88946">
    <property type="entry name" value="Sigma2 domain of RNA polymerase sigma factors"/>
    <property type="match status" value="1"/>
</dbReference>
<sequence length="179" mass="20506">MMPVNNTHAETEKLIMRLYKSAFPLVARYVAKLGGSFDDARDVFQDALVIYYEKAAAGKLELQKTESAYLLGIAKHLWFKKFKDGRYDISLDEFEGFDLPDEAEPQPAAEKLLHYLETAGQKCMDILSAFYYDKLPMKQIAGLFGYSGERSVTVQKYKCLEKVRETIKQNALAYEDFID</sequence>
<dbReference type="InterPro" id="IPR013324">
    <property type="entry name" value="RNA_pol_sigma_r3/r4-like"/>
</dbReference>
<dbReference type="Gene3D" id="1.10.1740.10">
    <property type="match status" value="1"/>
</dbReference>
<evidence type="ECO:0000313" key="2">
    <source>
        <dbReference type="Proteomes" id="UP000606600"/>
    </source>
</evidence>
<organism evidence="1 2">
    <name type="scientific">Mucilaginibacter pankratovii</name>
    <dbReference type="NCBI Taxonomy" id="2772110"/>
    <lineage>
        <taxon>Bacteria</taxon>
        <taxon>Pseudomonadati</taxon>
        <taxon>Bacteroidota</taxon>
        <taxon>Sphingobacteriia</taxon>
        <taxon>Sphingobacteriales</taxon>
        <taxon>Sphingobacteriaceae</taxon>
        <taxon>Mucilaginibacter</taxon>
    </lineage>
</organism>
<comment type="caution">
    <text evidence="1">The sequence shown here is derived from an EMBL/GenBank/DDBJ whole genome shotgun (WGS) entry which is preliminary data.</text>
</comment>
<dbReference type="Proteomes" id="UP000606600">
    <property type="component" value="Unassembled WGS sequence"/>
</dbReference>